<feature type="compositionally biased region" description="Basic and acidic residues" evidence="1">
    <location>
        <begin position="573"/>
        <end position="656"/>
    </location>
</feature>
<evidence type="ECO:0000256" key="1">
    <source>
        <dbReference type="SAM" id="MobiDB-lite"/>
    </source>
</evidence>
<feature type="compositionally biased region" description="Basic and acidic residues" evidence="1">
    <location>
        <begin position="420"/>
        <end position="494"/>
    </location>
</feature>
<feature type="compositionally biased region" description="Basic and acidic residues" evidence="1">
    <location>
        <begin position="706"/>
        <end position="718"/>
    </location>
</feature>
<protein>
    <submittedName>
        <fullName evidence="2">Uncharacterized protein</fullName>
    </submittedName>
</protein>
<dbReference type="OrthoDB" id="425670at2759"/>
<feature type="compositionally biased region" description="Basic and acidic residues" evidence="1">
    <location>
        <begin position="518"/>
        <end position="564"/>
    </location>
</feature>
<feature type="compositionally biased region" description="Basic and acidic residues" evidence="1">
    <location>
        <begin position="400"/>
        <end position="412"/>
    </location>
</feature>
<gene>
    <name evidence="2" type="ORF">PGLA1383_LOCUS56408</name>
</gene>
<feature type="compositionally biased region" description="Basic residues" evidence="1">
    <location>
        <begin position="927"/>
        <end position="936"/>
    </location>
</feature>
<name>A0A813HWP2_POLGL</name>
<evidence type="ECO:0000313" key="3">
    <source>
        <dbReference type="Proteomes" id="UP000654075"/>
    </source>
</evidence>
<proteinExistence type="predicted"/>
<feature type="compositionally biased region" description="Basic and acidic residues" evidence="1">
    <location>
        <begin position="728"/>
        <end position="745"/>
    </location>
</feature>
<evidence type="ECO:0000313" key="2">
    <source>
        <dbReference type="EMBL" id="CAE8641818.1"/>
    </source>
</evidence>
<dbReference type="Proteomes" id="UP000654075">
    <property type="component" value="Unassembled WGS sequence"/>
</dbReference>
<sequence>MLRGPEGIALKPMVNVTGDGVGREVYFSDYLNQRIRKVVKTSAGWMIYTVAGTGTMGENPLCDTGCDALTEATLWNPRALAFSSTQDLYFVDSGARKIRKLTPGSPGIISTFAGRASTYSNVDMSSSFGDMVSRMLTGSFMQSNDQVQMRALYFLNIDHNDNVWFVDSTNARILMSPLSNLSHVSTTADFGSYQKKFFRNLFQGARTLQERTALAPLVAQGGRRQMAMAGVSTADEVTIDMCTSKRISEARPGQGSTVRMIELAVMSIATTADRRPQALVTNIILRFSLLSLCPSRNRATREMTDARMSLCWDSLGCGMSKKTEQRSMSQGAHQAQMMLLLTAQIAVEGWNEASRTLTKIAEGARSLRVIHLSLGCLWDRVEDPVRQEGQPPRRSGRAAGRHDDREGRHGEADVPQDTQAHLRDQDRDRRRRDDRDAVQHDDHGRHPTDHRGQQRDDSRGLRQQDVAHHDDLSRRTPDDHQKDHGHQREGDRGHRQQASRDVAAEDQQGRNQTEEGQEDRGSQRPREKRPQQKNDRDPGRRDARPDDRREARGEQQDRGHRQEEAELPPPSDPVRHRQEGRPQDRSYQRAEDPRLQQKGADEDYRREDHSRSRHEDPRLQQKGADEDYRREDHSRSRHHEDPHARDRRDGREELRPKTVYGQPSEDRSRLRREPEDRGQRGQADRAPREAAGKAQREGDQGGQREPVARRATESEPSKVPDSQAAAERGGRGRGGDDARARRLEPSHPQPTGEGKSRAGEGKRRPVDRKRREEVNVKAPVSETLPEPADEGYADVPEGPPLTSDPYYVSLEADPEEPAVAPSQGVWEDGDAGPPQESGDRDGRGRNRGEEPRGESRRWESRGRDRDTQEDRAGARLRLRESDRQGDGKAADGRDPGRADGGLNRPRRGRQAEGSSDAAQPGGGSRQVHLKGPKRKPLTLTPRTA</sequence>
<dbReference type="AlphaFoldDB" id="A0A813HWP2"/>
<dbReference type="Gene3D" id="2.120.10.30">
    <property type="entry name" value="TolB, C-terminal domain"/>
    <property type="match status" value="1"/>
</dbReference>
<feature type="compositionally biased region" description="Basic and acidic residues" evidence="1">
    <location>
        <begin position="754"/>
        <end position="775"/>
    </location>
</feature>
<comment type="caution">
    <text evidence="2">The sequence shown here is derived from an EMBL/GenBank/DDBJ whole genome shotgun (WGS) entry which is preliminary data.</text>
</comment>
<dbReference type="EMBL" id="CAJNNV010033026">
    <property type="protein sequence ID" value="CAE8641818.1"/>
    <property type="molecule type" value="Genomic_DNA"/>
</dbReference>
<organism evidence="2 3">
    <name type="scientific">Polarella glacialis</name>
    <name type="common">Dinoflagellate</name>
    <dbReference type="NCBI Taxonomy" id="89957"/>
    <lineage>
        <taxon>Eukaryota</taxon>
        <taxon>Sar</taxon>
        <taxon>Alveolata</taxon>
        <taxon>Dinophyceae</taxon>
        <taxon>Suessiales</taxon>
        <taxon>Suessiaceae</taxon>
        <taxon>Polarella</taxon>
    </lineage>
</organism>
<feature type="region of interest" description="Disordered" evidence="1">
    <location>
        <begin position="385"/>
        <end position="944"/>
    </location>
</feature>
<keyword evidence="3" id="KW-1185">Reference proteome</keyword>
<feature type="compositionally biased region" description="Basic and acidic residues" evidence="1">
    <location>
        <begin position="664"/>
        <end position="699"/>
    </location>
</feature>
<reference evidence="2" key="1">
    <citation type="submission" date="2021-02" db="EMBL/GenBank/DDBJ databases">
        <authorList>
            <person name="Dougan E. K."/>
            <person name="Rhodes N."/>
            <person name="Thang M."/>
            <person name="Chan C."/>
        </authorList>
    </citation>
    <scope>NUCLEOTIDE SEQUENCE</scope>
</reference>
<accession>A0A813HWP2</accession>
<dbReference type="SUPFAM" id="SSF101898">
    <property type="entry name" value="NHL repeat"/>
    <property type="match status" value="1"/>
</dbReference>
<feature type="compositionally biased region" description="Basic and acidic residues" evidence="1">
    <location>
        <begin position="837"/>
        <end position="897"/>
    </location>
</feature>
<dbReference type="InterPro" id="IPR011042">
    <property type="entry name" value="6-blade_b-propeller_TolB-like"/>
</dbReference>